<organism evidence="4 5">
    <name type="scientific">Piscinibacter koreensis</name>
    <dbReference type="NCBI Taxonomy" id="2742824"/>
    <lineage>
        <taxon>Bacteria</taxon>
        <taxon>Pseudomonadati</taxon>
        <taxon>Pseudomonadota</taxon>
        <taxon>Betaproteobacteria</taxon>
        <taxon>Burkholderiales</taxon>
        <taxon>Sphaerotilaceae</taxon>
        <taxon>Piscinibacter</taxon>
    </lineage>
</organism>
<dbReference type="Pfam" id="PF07992">
    <property type="entry name" value="Pyr_redox_2"/>
    <property type="match status" value="1"/>
</dbReference>
<accession>A0A7Y6NQ96</accession>
<dbReference type="InterPro" id="IPR050097">
    <property type="entry name" value="Ferredoxin-NADP_redctase_2"/>
</dbReference>
<dbReference type="InterPro" id="IPR023753">
    <property type="entry name" value="FAD/NAD-binding_dom"/>
</dbReference>
<dbReference type="PRINTS" id="PR00368">
    <property type="entry name" value="FADPNR"/>
</dbReference>
<evidence type="ECO:0000259" key="3">
    <source>
        <dbReference type="Pfam" id="PF07992"/>
    </source>
</evidence>
<name>A0A7Y6NQ96_9BURK</name>
<dbReference type="GO" id="GO:0016491">
    <property type="term" value="F:oxidoreductase activity"/>
    <property type="evidence" value="ECO:0007669"/>
    <property type="project" value="UniProtKB-KW"/>
</dbReference>
<gene>
    <name evidence="4" type="ORF">HQN59_16275</name>
</gene>
<proteinExistence type="predicted"/>
<evidence type="ECO:0000256" key="1">
    <source>
        <dbReference type="ARBA" id="ARBA00022630"/>
    </source>
</evidence>
<keyword evidence="5" id="KW-1185">Reference proteome</keyword>
<protein>
    <submittedName>
        <fullName evidence="4">NAD(P)/FAD-dependent oxidoreductase</fullName>
    </submittedName>
</protein>
<evidence type="ECO:0000313" key="5">
    <source>
        <dbReference type="Proteomes" id="UP000529637"/>
    </source>
</evidence>
<keyword evidence="2" id="KW-0560">Oxidoreductase</keyword>
<evidence type="ECO:0000313" key="4">
    <source>
        <dbReference type="EMBL" id="NUZ07320.1"/>
    </source>
</evidence>
<keyword evidence="1" id="KW-0285">Flavoprotein</keyword>
<dbReference type="SUPFAM" id="SSF51905">
    <property type="entry name" value="FAD/NAD(P)-binding domain"/>
    <property type="match status" value="1"/>
</dbReference>
<sequence length="297" mass="30942">MDRTDVVVVGGGPAGLIGATYLARFCRSVRVVDAGRSRAAKIPRSHNYPGFADGIAGADLLASLRAQVERYAIATSVGEVERIEPEGDGFVVTWVDGALRARAVLLATGASDIEPPLPYAAEALRDGALRYCPVCDGFEVVGQAVGVIGDGRPAVNEALYLRDFTDRLTVFMAAGAAGIGDDDRRRLAAAGIGWVAEPVRSLRLWEQRVTVCHGDAETVCDSVYSAFGMRVHADLAVRLGAEVDAAGYLATDRHQQTSVPGLYAAGDVASGLNQISVASGGAAIAAAAIHQALRKPA</sequence>
<dbReference type="AlphaFoldDB" id="A0A7Y6NQ96"/>
<reference evidence="4 5" key="1">
    <citation type="submission" date="2020-06" db="EMBL/GenBank/DDBJ databases">
        <title>Schlegella sp. ID0723 isolated from air conditioner.</title>
        <authorList>
            <person name="Kim D.Y."/>
            <person name="Kim D.-U."/>
        </authorList>
    </citation>
    <scope>NUCLEOTIDE SEQUENCE [LARGE SCALE GENOMIC DNA]</scope>
    <source>
        <strain evidence="4 5">ID0723</strain>
    </source>
</reference>
<dbReference type="InterPro" id="IPR036188">
    <property type="entry name" value="FAD/NAD-bd_sf"/>
</dbReference>
<dbReference type="Gene3D" id="3.50.50.60">
    <property type="entry name" value="FAD/NAD(P)-binding domain"/>
    <property type="match status" value="2"/>
</dbReference>
<dbReference type="Proteomes" id="UP000529637">
    <property type="component" value="Unassembled WGS sequence"/>
</dbReference>
<evidence type="ECO:0000256" key="2">
    <source>
        <dbReference type="ARBA" id="ARBA00023002"/>
    </source>
</evidence>
<dbReference type="PRINTS" id="PR00469">
    <property type="entry name" value="PNDRDTASEII"/>
</dbReference>
<dbReference type="PANTHER" id="PTHR48105">
    <property type="entry name" value="THIOREDOXIN REDUCTASE 1-RELATED-RELATED"/>
    <property type="match status" value="1"/>
</dbReference>
<comment type="caution">
    <text evidence="4">The sequence shown here is derived from an EMBL/GenBank/DDBJ whole genome shotgun (WGS) entry which is preliminary data.</text>
</comment>
<feature type="domain" description="FAD/NAD(P)-binding" evidence="3">
    <location>
        <begin position="5"/>
        <end position="280"/>
    </location>
</feature>
<dbReference type="RefSeq" id="WP_176070164.1">
    <property type="nucleotide sequence ID" value="NZ_JABWMJ010000007.1"/>
</dbReference>
<dbReference type="EMBL" id="JABWMJ010000007">
    <property type="protein sequence ID" value="NUZ07320.1"/>
    <property type="molecule type" value="Genomic_DNA"/>
</dbReference>